<accession>A0AAV2L1J1</accession>
<organism evidence="4 5">
    <name type="scientific">Knipowitschia caucasica</name>
    <name type="common">Caucasian dwarf goby</name>
    <name type="synonym">Pomatoschistus caucasicus</name>
    <dbReference type="NCBI Taxonomy" id="637954"/>
    <lineage>
        <taxon>Eukaryota</taxon>
        <taxon>Metazoa</taxon>
        <taxon>Chordata</taxon>
        <taxon>Craniata</taxon>
        <taxon>Vertebrata</taxon>
        <taxon>Euteleostomi</taxon>
        <taxon>Actinopterygii</taxon>
        <taxon>Neopterygii</taxon>
        <taxon>Teleostei</taxon>
        <taxon>Neoteleostei</taxon>
        <taxon>Acanthomorphata</taxon>
        <taxon>Gobiaria</taxon>
        <taxon>Gobiiformes</taxon>
        <taxon>Gobioidei</taxon>
        <taxon>Gobiidae</taxon>
        <taxon>Gobiinae</taxon>
        <taxon>Knipowitschia</taxon>
    </lineage>
</organism>
<dbReference type="InterPro" id="IPR020904">
    <property type="entry name" value="Sc_DH/Rdtase_CS"/>
</dbReference>
<reference evidence="4 5" key="1">
    <citation type="submission" date="2024-04" db="EMBL/GenBank/DDBJ databases">
        <authorList>
            <person name="Waldvogel A.-M."/>
            <person name="Schoenle A."/>
        </authorList>
    </citation>
    <scope>NUCLEOTIDE SEQUENCE [LARGE SCALE GENOMIC DNA]</scope>
</reference>
<dbReference type="InterPro" id="IPR036291">
    <property type="entry name" value="NAD(P)-bd_dom_sf"/>
</dbReference>
<dbReference type="InterPro" id="IPR002347">
    <property type="entry name" value="SDR_fam"/>
</dbReference>
<gene>
    <name evidence="4" type="ORF">KC01_LOCUS23702</name>
</gene>
<dbReference type="PANTHER" id="PTHR43313">
    <property type="entry name" value="SHORT-CHAIN DEHYDROGENASE/REDUCTASE FAMILY 9C"/>
    <property type="match status" value="1"/>
</dbReference>
<dbReference type="PRINTS" id="PR00080">
    <property type="entry name" value="SDRFAMILY"/>
</dbReference>
<dbReference type="GO" id="GO:0008202">
    <property type="term" value="P:steroid metabolic process"/>
    <property type="evidence" value="ECO:0007669"/>
    <property type="project" value="TreeGrafter"/>
</dbReference>
<dbReference type="Pfam" id="PF00106">
    <property type="entry name" value="adh_short"/>
    <property type="match status" value="1"/>
</dbReference>
<comment type="similarity">
    <text evidence="1 3">Belongs to the short-chain dehydrogenases/reductases (SDR) family.</text>
</comment>
<keyword evidence="2" id="KW-0560">Oxidoreductase</keyword>
<evidence type="ECO:0000313" key="4">
    <source>
        <dbReference type="EMBL" id="CAL1594768.1"/>
    </source>
</evidence>
<dbReference type="Proteomes" id="UP001497482">
    <property type="component" value="Chromosome 20"/>
</dbReference>
<evidence type="ECO:0008006" key="6">
    <source>
        <dbReference type="Google" id="ProtNLM"/>
    </source>
</evidence>
<name>A0AAV2L1J1_KNICA</name>
<dbReference type="PROSITE" id="PS00061">
    <property type="entry name" value="ADH_SHORT"/>
    <property type="match status" value="1"/>
</dbReference>
<dbReference type="PRINTS" id="PR00081">
    <property type="entry name" value="GDHRDH"/>
</dbReference>
<evidence type="ECO:0000313" key="5">
    <source>
        <dbReference type="Proteomes" id="UP001497482"/>
    </source>
</evidence>
<evidence type="ECO:0000256" key="3">
    <source>
        <dbReference type="RuleBase" id="RU000363"/>
    </source>
</evidence>
<dbReference type="GO" id="GO:0016491">
    <property type="term" value="F:oxidoreductase activity"/>
    <property type="evidence" value="ECO:0007669"/>
    <property type="project" value="UniProtKB-KW"/>
</dbReference>
<proteinExistence type="inferred from homology"/>
<dbReference type="AlphaFoldDB" id="A0AAV2L1J1"/>
<evidence type="ECO:0000256" key="2">
    <source>
        <dbReference type="ARBA" id="ARBA00023002"/>
    </source>
</evidence>
<dbReference type="Gene3D" id="3.40.50.720">
    <property type="entry name" value="NAD(P)-binding Rossmann-like Domain"/>
    <property type="match status" value="1"/>
</dbReference>
<dbReference type="PANTHER" id="PTHR43313:SF3">
    <property type="entry name" value="17-BETA-HYDROXYSTEROID DEHYDROGENASE TYPE 2"/>
    <property type="match status" value="1"/>
</dbReference>
<dbReference type="EMBL" id="OZ035842">
    <property type="protein sequence ID" value="CAL1594768.1"/>
    <property type="molecule type" value="Genomic_DNA"/>
</dbReference>
<keyword evidence="5" id="KW-1185">Reference proteome</keyword>
<sequence length="318" mass="34388">MVTAGCALSWARAQSSGGSVHAEGRGVLITGCDSGFGHGLALRLSARGLQVFAGVLDPEGPGAQSLSLDPGGIRVLHMDVTEPQHIAQARARVEAELGDTGLWGLVNNAGLLLCPVDAELHPTSCFRRLMEVNFLSAVAVTQAFLPLIRRARGRVVNMSSLAGEVTMPRFSAYSSSKAALACFSRVLRLEMLRWGVHVCLIQPSGFKTKIFSSDTSCLRQELLSACSPDVLRDYGSDYISQLPSSLDFMSQNAMQDISPVLDCMEHALLSRCPRALYCPGPAAWLLPFLQRHLPTAAFDWIITRFIWATFCPSAAPRL</sequence>
<dbReference type="SUPFAM" id="SSF51735">
    <property type="entry name" value="NAD(P)-binding Rossmann-fold domains"/>
    <property type="match status" value="1"/>
</dbReference>
<protein>
    <recommendedName>
        <fullName evidence="6">Estradiol 17-beta-dehydrogenase 2</fullName>
    </recommendedName>
</protein>
<evidence type="ECO:0000256" key="1">
    <source>
        <dbReference type="ARBA" id="ARBA00006484"/>
    </source>
</evidence>